<dbReference type="AlphaFoldDB" id="A0A2Z5J7J8"/>
<dbReference type="KEGG" id="sata:C5746_04360"/>
<name>A0A2Z5J7J8_STRAR</name>
<dbReference type="GO" id="GO:0016853">
    <property type="term" value="F:isomerase activity"/>
    <property type="evidence" value="ECO:0007669"/>
    <property type="project" value="UniProtKB-KW"/>
</dbReference>
<evidence type="ECO:0000256" key="1">
    <source>
        <dbReference type="ARBA" id="ARBA00023235"/>
    </source>
</evidence>
<dbReference type="SUPFAM" id="SSF55331">
    <property type="entry name" value="Tautomerase/MIF"/>
    <property type="match status" value="1"/>
</dbReference>
<evidence type="ECO:0000259" key="2">
    <source>
        <dbReference type="Pfam" id="PF01361"/>
    </source>
</evidence>
<sequence>MPIINIAAWEGAGDEQTQELLTEVTETVHRVTSIPRDKILVLFHANPVKYWAQGGVLASDPDFLEKSRQR</sequence>
<gene>
    <name evidence="3" type="ORF">C5746_04360</name>
</gene>
<dbReference type="Gene3D" id="3.30.429.10">
    <property type="entry name" value="Macrophage Migration Inhibitory Factor"/>
    <property type="match status" value="1"/>
</dbReference>
<protein>
    <submittedName>
        <fullName evidence="3">Tautomerase</fullName>
    </submittedName>
</protein>
<evidence type="ECO:0000313" key="4">
    <source>
        <dbReference type="Proteomes" id="UP000252698"/>
    </source>
</evidence>
<proteinExistence type="predicted"/>
<reference evidence="3 4" key="1">
    <citation type="journal article" date="2018" name="Front. Microbiol.">
        <title>Genome Sequencing of Streptomyces atratus SCSIOZH16 and Activation Production of Nocardamine via Metabolic Engineering.</title>
        <authorList>
            <person name="Li Y."/>
            <person name="Zhang C."/>
            <person name="Liu C."/>
            <person name="Ju J."/>
            <person name="Ma J."/>
        </authorList>
    </citation>
    <scope>NUCLEOTIDE SEQUENCE [LARGE SCALE GENOMIC DNA]</scope>
    <source>
        <strain evidence="3 4">SCSIO_ZH16</strain>
    </source>
</reference>
<dbReference type="Pfam" id="PF01361">
    <property type="entry name" value="Tautomerase"/>
    <property type="match status" value="1"/>
</dbReference>
<dbReference type="EMBL" id="CP027306">
    <property type="protein sequence ID" value="AXE76316.1"/>
    <property type="molecule type" value="Genomic_DNA"/>
</dbReference>
<keyword evidence="1" id="KW-0413">Isomerase</keyword>
<dbReference type="Proteomes" id="UP000252698">
    <property type="component" value="Chromosome"/>
</dbReference>
<feature type="domain" description="4-oxalocrotonate tautomerase-like" evidence="2">
    <location>
        <begin position="2"/>
        <end position="58"/>
    </location>
</feature>
<dbReference type="InterPro" id="IPR004370">
    <property type="entry name" value="4-OT-like_dom"/>
</dbReference>
<dbReference type="GeneID" id="95517775"/>
<dbReference type="RefSeq" id="WP_114242980.1">
    <property type="nucleotide sequence ID" value="NZ_BMRN01000114.1"/>
</dbReference>
<organism evidence="3 4">
    <name type="scientific">Streptomyces atratus</name>
    <dbReference type="NCBI Taxonomy" id="1893"/>
    <lineage>
        <taxon>Bacteria</taxon>
        <taxon>Bacillati</taxon>
        <taxon>Actinomycetota</taxon>
        <taxon>Actinomycetes</taxon>
        <taxon>Kitasatosporales</taxon>
        <taxon>Streptomycetaceae</taxon>
        <taxon>Streptomyces</taxon>
    </lineage>
</organism>
<dbReference type="InterPro" id="IPR014347">
    <property type="entry name" value="Tautomerase/MIF_sf"/>
</dbReference>
<accession>A0A2Z5J7J8</accession>
<evidence type="ECO:0000313" key="3">
    <source>
        <dbReference type="EMBL" id="AXE76316.1"/>
    </source>
</evidence>